<evidence type="ECO:0000313" key="2">
    <source>
        <dbReference type="EMBL" id="MFB9991926.1"/>
    </source>
</evidence>
<feature type="transmembrane region" description="Helical" evidence="1">
    <location>
        <begin position="122"/>
        <end position="142"/>
    </location>
</feature>
<keyword evidence="1" id="KW-0472">Membrane</keyword>
<dbReference type="RefSeq" id="WP_380007883.1">
    <property type="nucleotide sequence ID" value="NZ_JBHLYR010000025.1"/>
</dbReference>
<accession>A0ABV6B0D0</accession>
<dbReference type="EMBL" id="JBHLYR010000025">
    <property type="protein sequence ID" value="MFB9991926.1"/>
    <property type="molecule type" value="Genomic_DNA"/>
</dbReference>
<organism evidence="2 3">
    <name type="scientific">Deinococcus oregonensis</name>
    <dbReference type="NCBI Taxonomy" id="1805970"/>
    <lineage>
        <taxon>Bacteria</taxon>
        <taxon>Thermotogati</taxon>
        <taxon>Deinococcota</taxon>
        <taxon>Deinococci</taxon>
        <taxon>Deinococcales</taxon>
        <taxon>Deinococcaceae</taxon>
        <taxon>Deinococcus</taxon>
    </lineage>
</organism>
<gene>
    <name evidence="2" type="ORF">ACFFLM_08110</name>
</gene>
<protein>
    <recommendedName>
        <fullName evidence="4">P/Homo B domain-containing protein</fullName>
    </recommendedName>
</protein>
<keyword evidence="1" id="KW-1133">Transmembrane helix</keyword>
<keyword evidence="3" id="KW-1185">Reference proteome</keyword>
<name>A0ABV6B0D0_9DEIO</name>
<proteinExistence type="predicted"/>
<evidence type="ECO:0008006" key="4">
    <source>
        <dbReference type="Google" id="ProtNLM"/>
    </source>
</evidence>
<sequence length="156" mass="17511">MSFASVKNFKHTELLTVGSHTIRFSFSDYPIQAQRSLDIVYAPTSGKITNLKGHYRLIRPNGSVDSELNFLPRYPRDNQFWGLDSIALKEEGLWKFEITLNGITRALPLEVGPPPNGPPASLIMMIAMIPLVTLFGLVTASWRRTQPVSIPLSQTW</sequence>
<reference evidence="2 3" key="1">
    <citation type="submission" date="2024-09" db="EMBL/GenBank/DDBJ databases">
        <authorList>
            <person name="Sun Q."/>
            <person name="Mori K."/>
        </authorList>
    </citation>
    <scope>NUCLEOTIDE SEQUENCE [LARGE SCALE GENOMIC DNA]</scope>
    <source>
        <strain evidence="2 3">JCM 13503</strain>
    </source>
</reference>
<evidence type="ECO:0000313" key="3">
    <source>
        <dbReference type="Proteomes" id="UP001589733"/>
    </source>
</evidence>
<keyword evidence="1" id="KW-0812">Transmembrane</keyword>
<comment type="caution">
    <text evidence="2">The sequence shown here is derived from an EMBL/GenBank/DDBJ whole genome shotgun (WGS) entry which is preliminary data.</text>
</comment>
<dbReference type="Proteomes" id="UP001589733">
    <property type="component" value="Unassembled WGS sequence"/>
</dbReference>
<evidence type="ECO:0000256" key="1">
    <source>
        <dbReference type="SAM" id="Phobius"/>
    </source>
</evidence>